<feature type="transmembrane region" description="Helical" evidence="13">
    <location>
        <begin position="467"/>
        <end position="484"/>
    </location>
</feature>
<evidence type="ECO:0000256" key="4">
    <source>
        <dbReference type="ARBA" id="ARBA00012037"/>
    </source>
</evidence>
<dbReference type="HOGENOM" id="CLU_021304_0_0_11"/>
<keyword evidence="17" id="KW-1185">Reference proteome</keyword>
<feature type="domain" description="Arabinofuranosyltransferase AftA N-terminal" evidence="15">
    <location>
        <begin position="43"/>
        <end position="478"/>
    </location>
</feature>
<gene>
    <name evidence="16" type="ORF">HMPREF0291_10491</name>
</gene>
<keyword evidence="7" id="KW-0808">Transferase</keyword>
<dbReference type="GO" id="GO:0016757">
    <property type="term" value="F:glycosyltransferase activity"/>
    <property type="evidence" value="ECO:0007669"/>
    <property type="project" value="InterPro"/>
</dbReference>
<sequence length="668" mass="73525">MTTAVTDTKEEPKEELRGSTRAIRVYDYEPDSIDTVGTTVRMLVYPLVGGALTLAAWYLLRASSLAAFNVSMVPRALATACSFVVILAVGALLLAWLRDESTSRRRPTWRVWLTEFVCSFAPAGLVVSTLGIPLASTKLYLDGIQVDQGFRTQFLTRMADTMSNQDMNYADLPAFYPIGWFWLGGRLSDVLGMPGWEVYQPWALVSLATAASQLVPLWRKLTSSLPIATAIALVTIAIILTQTPDEPYAAIVGMFVPAAAVLGYYAMRGSWAPTITLTLYLGLSACLYTLYTGIVAVTMMAFALTGFLTMEGKQRWVPLRQLALMGFGSILIALIAWGPYLMAVLRSPETTRSTAQHFLPSEGAEVPLPFFDLSLVGLLSLAGLVFLVVRFRRPEIAHISIAVGVCYVWVVGSMVITLAGTTLLGFRVEVLVALLLSTAGILAIADLRLSGLAVLYPNSISKRCSHLLTTLFVLLLATATLGYVQQIPAENESFIDEAYASTDGNGERSDLRESDVGRYYKQMDEYIQSRGYTPGETVLFTDEINFMAYHPYRGFNAFTSHYANPLGEFDARNESLKQWANGSFNELSNPQAFAAAIDDAPWAPPQAFIFRGSETDPEAPWKTHIAHDIFPSQPNVHYEALFFNPAAFNSPEWDTQQFGPFVVVVRNR</sequence>
<keyword evidence="8 13" id="KW-0812">Transmembrane</keyword>
<accession>D7WBK2</accession>
<evidence type="ECO:0000256" key="3">
    <source>
        <dbReference type="ARBA" id="ARBA00009655"/>
    </source>
</evidence>
<feature type="transmembrane region" description="Helical" evidence="13">
    <location>
        <begin position="401"/>
        <end position="424"/>
    </location>
</feature>
<feature type="transmembrane region" description="Helical" evidence="13">
    <location>
        <begin position="322"/>
        <end position="342"/>
    </location>
</feature>
<evidence type="ECO:0000256" key="11">
    <source>
        <dbReference type="ARBA" id="ARBA00033184"/>
    </source>
</evidence>
<dbReference type="Proteomes" id="UP000004208">
    <property type="component" value="Unassembled WGS sequence"/>
</dbReference>
<dbReference type="EMBL" id="ACLJ02000001">
    <property type="protein sequence ID" value="EFK55233.1"/>
    <property type="molecule type" value="Genomic_DNA"/>
</dbReference>
<evidence type="ECO:0000313" key="17">
    <source>
        <dbReference type="Proteomes" id="UP000004208"/>
    </source>
</evidence>
<keyword evidence="9 13" id="KW-1133">Transmembrane helix</keyword>
<evidence type="ECO:0000256" key="5">
    <source>
        <dbReference type="ARBA" id="ARBA00020482"/>
    </source>
</evidence>
<feature type="transmembrane region" description="Helical" evidence="13">
    <location>
        <begin position="109"/>
        <end position="132"/>
    </location>
</feature>
<evidence type="ECO:0000256" key="10">
    <source>
        <dbReference type="ARBA" id="ARBA00023136"/>
    </source>
</evidence>
<name>D7WBK2_9CORY</name>
<dbReference type="UniPathway" id="UPA00963"/>
<comment type="caution">
    <text evidence="16">The sequence shown here is derived from an EMBL/GenBank/DDBJ whole genome shotgun (WGS) entry which is preliminary data.</text>
</comment>
<dbReference type="GO" id="GO:0044038">
    <property type="term" value="P:cell wall macromolecule biosynthetic process"/>
    <property type="evidence" value="ECO:0007669"/>
    <property type="project" value="InterPro"/>
</dbReference>
<dbReference type="AlphaFoldDB" id="D7WBK2"/>
<reference evidence="16" key="1">
    <citation type="submission" date="2010-06" db="EMBL/GenBank/DDBJ databases">
        <authorList>
            <person name="Muzny D."/>
            <person name="Qin X."/>
            <person name="Buhay C."/>
            <person name="Dugan-Rocha S."/>
            <person name="Ding Y."/>
            <person name="Chen G."/>
            <person name="Hawes A."/>
            <person name="Holder M."/>
            <person name="Jhangiani S."/>
            <person name="Johnson A."/>
            <person name="Khan Z."/>
            <person name="Li Z."/>
            <person name="Liu W."/>
            <person name="Liu X."/>
            <person name="Perez L."/>
            <person name="Shen H."/>
            <person name="Wang Q."/>
            <person name="Watt J."/>
            <person name="Xi L."/>
            <person name="Xin Y."/>
            <person name="Zhou J."/>
            <person name="Deng J."/>
            <person name="Jiang H."/>
            <person name="Liu Y."/>
            <person name="Qu J."/>
            <person name="Song X.-Z."/>
            <person name="Zhang L."/>
            <person name="Villasana D."/>
            <person name="Johnson A."/>
            <person name="Liu J."/>
            <person name="Liyanage D."/>
            <person name="Lorensuhewa L."/>
            <person name="Robinson T."/>
            <person name="Song A."/>
            <person name="Song B.-B."/>
            <person name="Dinh H."/>
            <person name="Thornton R."/>
            <person name="Coyle M."/>
            <person name="Francisco L."/>
            <person name="Jackson L."/>
            <person name="Javaid M."/>
            <person name="Korchina V."/>
            <person name="Kovar C."/>
            <person name="Mata R."/>
            <person name="Mathew T."/>
            <person name="Ngo R."/>
            <person name="Nguyen L."/>
            <person name="Nguyen N."/>
            <person name="Okwuonu G."/>
            <person name="Ongeri F."/>
            <person name="Pham C."/>
            <person name="Simmons D."/>
            <person name="Wilczek-Boney K."/>
            <person name="Hale W."/>
            <person name="Jakkamsetti A."/>
            <person name="Pham P."/>
            <person name="Ruth R."/>
            <person name="San Lucas F."/>
            <person name="Warren J."/>
            <person name="Zhang J."/>
            <person name="Zhao Z."/>
            <person name="Zhou C."/>
            <person name="Zhu D."/>
            <person name="Lee S."/>
            <person name="Bess C."/>
            <person name="Blankenburg K."/>
            <person name="Forbes L."/>
            <person name="Fu Q."/>
            <person name="Gubbala S."/>
            <person name="Hirani K."/>
            <person name="Jayaseelan J.C."/>
            <person name="Lara F."/>
            <person name="Munidasa M."/>
            <person name="Palculict T."/>
            <person name="Patil S."/>
            <person name="Pu L.-L."/>
            <person name="Saada N."/>
            <person name="Tang L."/>
            <person name="Weissenberger G."/>
            <person name="Zhu Y."/>
            <person name="Hemphill L."/>
            <person name="Shang Y."/>
            <person name="Youmans B."/>
            <person name="Ayvaz T."/>
            <person name="Ross M."/>
            <person name="Santibanez J."/>
            <person name="Aqrawi P."/>
            <person name="Gross S."/>
            <person name="Joshi V."/>
            <person name="Fowler G."/>
            <person name="Nazareth L."/>
            <person name="Reid J."/>
            <person name="Worley K."/>
            <person name="Petrosino J."/>
            <person name="Highlander S."/>
            <person name="Gibbs R."/>
        </authorList>
    </citation>
    <scope>NUCLEOTIDE SEQUENCE [LARGE SCALE GENOMIC DNA]</scope>
    <source>
        <strain evidence="16">ATCC 33030</strain>
    </source>
</reference>
<evidence type="ECO:0000256" key="8">
    <source>
        <dbReference type="ARBA" id="ARBA00022692"/>
    </source>
</evidence>
<dbReference type="Pfam" id="PF12250">
    <property type="entry name" value="AftA_N"/>
    <property type="match status" value="1"/>
</dbReference>
<feature type="transmembrane region" description="Helical" evidence="13">
    <location>
        <begin position="287"/>
        <end position="310"/>
    </location>
</feature>
<dbReference type="eggNOG" id="ENOG502ZB59">
    <property type="taxonomic scope" value="Bacteria"/>
</dbReference>
<feature type="domain" description="Arabinofuranosyltransferase AftA C-terminal" evidence="14">
    <location>
        <begin position="487"/>
        <end position="666"/>
    </location>
</feature>
<feature type="transmembrane region" description="Helical" evidence="13">
    <location>
        <begin position="223"/>
        <end position="241"/>
    </location>
</feature>
<comment type="catalytic activity">
    <reaction evidence="12">
        <text>Adds an alpha-D-arabinofuranosyl group from trans,octacis-decaprenylphospho-beta-D-arabinofuranose at the 5-O-position of the eighth, tenth and twelfth galactofuranose unit of the galactofuranan chain of [beta-D-galactofuranosyl-(1-&gt;5)-beta-D-galactofuranosyl-(1-&gt;6)]14-beta-D-galactofuranosyl-(1-&gt;5)-beta-D-galactofuranosyl-(1-&gt;4)-alpha-L-rhamnopyranosyl-(1-&gt;3)-N-acetyl-alpha-D-glucosaminyl-diphospho-trans,octacis-decaprenol.</text>
        <dbReference type="EC" id="2.4.2.46"/>
    </reaction>
</comment>
<organism evidence="16 17">
    <name type="scientific">Corynebacterium genitalium ATCC 33030</name>
    <dbReference type="NCBI Taxonomy" id="585529"/>
    <lineage>
        <taxon>Bacteria</taxon>
        <taxon>Bacillati</taxon>
        <taxon>Actinomycetota</taxon>
        <taxon>Actinomycetes</taxon>
        <taxon>Mycobacteriales</taxon>
        <taxon>Corynebacteriaceae</taxon>
        <taxon>Corynebacterium</taxon>
    </lineage>
</organism>
<dbReference type="GO" id="GO:0005886">
    <property type="term" value="C:plasma membrane"/>
    <property type="evidence" value="ECO:0007669"/>
    <property type="project" value="UniProtKB-SubCell"/>
</dbReference>
<evidence type="ECO:0000256" key="9">
    <source>
        <dbReference type="ARBA" id="ARBA00022989"/>
    </source>
</evidence>
<evidence type="ECO:0000256" key="1">
    <source>
        <dbReference type="ARBA" id="ARBA00004651"/>
    </source>
</evidence>
<feature type="transmembrane region" description="Helical" evidence="13">
    <location>
        <begin position="72"/>
        <end position="97"/>
    </location>
</feature>
<proteinExistence type="inferred from homology"/>
<dbReference type="STRING" id="585529.HMPREF0291_10491"/>
<evidence type="ECO:0000313" key="16">
    <source>
        <dbReference type="EMBL" id="EFK55233.1"/>
    </source>
</evidence>
<comment type="pathway">
    <text evidence="2">Cell wall biogenesis; cell wall polysaccharide biosynthesis.</text>
</comment>
<feature type="transmembrane region" description="Helical" evidence="13">
    <location>
        <begin position="42"/>
        <end position="60"/>
    </location>
</feature>
<feature type="transmembrane region" description="Helical" evidence="13">
    <location>
        <begin position="368"/>
        <end position="389"/>
    </location>
</feature>
<keyword evidence="10 13" id="KW-0472">Membrane</keyword>
<keyword evidence="6" id="KW-1003">Cell membrane</keyword>
<dbReference type="RefSeq" id="WP_005287422.1">
    <property type="nucleotide sequence ID" value="NZ_CM000961.1"/>
</dbReference>
<evidence type="ECO:0000256" key="12">
    <source>
        <dbReference type="ARBA" id="ARBA00034030"/>
    </source>
</evidence>
<protein>
    <recommendedName>
        <fullName evidence="5">Galactan 5-O-arabinofuranosyltransferase</fullName>
        <ecNumber evidence="4">2.4.2.46</ecNumber>
    </recommendedName>
    <alternativeName>
        <fullName evidence="11">Arabinofuranosyltransferase AftA</fullName>
    </alternativeName>
</protein>
<dbReference type="InterPro" id="IPR020963">
    <property type="entry name" value="ArabinofuranosylTrfase_AftA_N"/>
</dbReference>
<dbReference type="EC" id="2.4.2.46" evidence="4"/>
<comment type="subcellular location">
    <subcellularLocation>
        <location evidence="1">Cell membrane</location>
        <topology evidence="1">Multi-pass membrane protein</topology>
    </subcellularLocation>
</comment>
<comment type="similarity">
    <text evidence="3">Belongs to the glycosyltransferase 85 family.</text>
</comment>
<dbReference type="GO" id="GO:0045227">
    <property type="term" value="P:capsule polysaccharide biosynthetic process"/>
    <property type="evidence" value="ECO:0007669"/>
    <property type="project" value="UniProtKB-UniPathway"/>
</dbReference>
<evidence type="ECO:0000256" key="13">
    <source>
        <dbReference type="SAM" id="Phobius"/>
    </source>
</evidence>
<evidence type="ECO:0000259" key="15">
    <source>
        <dbReference type="Pfam" id="PF12250"/>
    </source>
</evidence>
<evidence type="ECO:0000256" key="2">
    <source>
        <dbReference type="ARBA" id="ARBA00004776"/>
    </source>
</evidence>
<dbReference type="InterPro" id="IPR020959">
    <property type="entry name" value="ArabinofuranosylTrfase_AftA_C"/>
</dbReference>
<feature type="transmembrane region" description="Helical" evidence="13">
    <location>
        <begin position="430"/>
        <end position="455"/>
    </location>
</feature>
<evidence type="ECO:0000256" key="7">
    <source>
        <dbReference type="ARBA" id="ARBA00022679"/>
    </source>
</evidence>
<evidence type="ECO:0000256" key="6">
    <source>
        <dbReference type="ARBA" id="ARBA00022475"/>
    </source>
</evidence>
<feature type="transmembrane region" description="Helical" evidence="13">
    <location>
        <begin position="248"/>
        <end position="267"/>
    </location>
</feature>
<evidence type="ECO:0000259" key="14">
    <source>
        <dbReference type="Pfam" id="PF12249"/>
    </source>
</evidence>
<dbReference type="Pfam" id="PF12249">
    <property type="entry name" value="AftA_C"/>
    <property type="match status" value="1"/>
</dbReference>